<dbReference type="InterPro" id="IPR006598">
    <property type="entry name" value="CAP10"/>
</dbReference>
<evidence type="ECO:0000256" key="9">
    <source>
        <dbReference type="ARBA" id="ARBA00038162"/>
    </source>
</evidence>
<dbReference type="GO" id="GO:0005737">
    <property type="term" value="C:cytoplasm"/>
    <property type="evidence" value="ECO:0007669"/>
    <property type="project" value="UniProtKB-SubCell"/>
</dbReference>
<comment type="cofactor">
    <cofactor evidence="1">
        <name>Mn(2+)</name>
        <dbReference type="ChEBI" id="CHEBI:29035"/>
    </cofactor>
</comment>
<keyword evidence="15" id="KW-0732">Signal</keyword>
<feature type="compositionally biased region" description="Low complexity" evidence="14">
    <location>
        <begin position="1510"/>
        <end position="1519"/>
    </location>
</feature>
<evidence type="ECO:0000313" key="18">
    <source>
        <dbReference type="Proteomes" id="UP000184188"/>
    </source>
</evidence>
<dbReference type="InterPro" id="IPR029044">
    <property type="entry name" value="Nucleotide-diphossugar_trans"/>
</dbReference>
<dbReference type="InterPro" id="IPR029058">
    <property type="entry name" value="AB_hydrolase_fold"/>
</dbReference>
<keyword evidence="6" id="KW-0320">Glycogen biosynthesis</keyword>
<evidence type="ECO:0000256" key="12">
    <source>
        <dbReference type="ARBA" id="ARBA00052293"/>
    </source>
</evidence>
<evidence type="ECO:0000256" key="6">
    <source>
        <dbReference type="ARBA" id="ARBA00023056"/>
    </source>
</evidence>
<evidence type="ECO:0000313" key="17">
    <source>
        <dbReference type="EMBL" id="OJJ47649.1"/>
    </source>
</evidence>
<keyword evidence="5" id="KW-0479">Metal-binding</keyword>
<dbReference type="InterPro" id="IPR002495">
    <property type="entry name" value="Glyco_trans_8"/>
</dbReference>
<dbReference type="InterPro" id="IPR000073">
    <property type="entry name" value="AB_hydrolase_1"/>
</dbReference>
<evidence type="ECO:0000256" key="4">
    <source>
        <dbReference type="ARBA" id="ARBA00022679"/>
    </source>
</evidence>
<keyword evidence="3" id="KW-0963">Cytoplasm</keyword>
<protein>
    <recommendedName>
        <fullName evidence="10">glycogenin glucosyltransferase</fullName>
        <ecNumber evidence="10">2.4.1.186</ecNumber>
    </recommendedName>
</protein>
<feature type="region of interest" description="Disordered" evidence="14">
    <location>
        <begin position="32"/>
        <end position="67"/>
    </location>
</feature>
<evidence type="ECO:0000256" key="1">
    <source>
        <dbReference type="ARBA" id="ARBA00001936"/>
    </source>
</evidence>
<gene>
    <name evidence="17" type="ORF">ASPZODRAFT_151119</name>
</gene>
<keyword evidence="4" id="KW-0808">Transferase</keyword>
<evidence type="ECO:0000256" key="11">
    <source>
        <dbReference type="ARBA" id="ARBA00050886"/>
    </source>
</evidence>
<feature type="signal peptide" evidence="15">
    <location>
        <begin position="1"/>
        <end position="19"/>
    </location>
</feature>
<dbReference type="Proteomes" id="UP000184188">
    <property type="component" value="Unassembled WGS sequence"/>
</dbReference>
<evidence type="ECO:0000256" key="14">
    <source>
        <dbReference type="SAM" id="MobiDB-lite"/>
    </source>
</evidence>
<dbReference type="GO" id="GO:0005978">
    <property type="term" value="P:glycogen biosynthetic process"/>
    <property type="evidence" value="ECO:0007669"/>
    <property type="project" value="UniProtKB-KW"/>
</dbReference>
<dbReference type="FunFam" id="3.90.550.10:FF:000092">
    <property type="entry name" value="Glycogenin 2"/>
    <property type="match status" value="1"/>
</dbReference>
<feature type="region of interest" description="Disordered" evidence="14">
    <location>
        <begin position="816"/>
        <end position="835"/>
    </location>
</feature>
<feature type="compositionally biased region" description="Polar residues" evidence="14">
    <location>
        <begin position="1308"/>
        <end position="1319"/>
    </location>
</feature>
<dbReference type="EMBL" id="KV878340">
    <property type="protein sequence ID" value="OJJ47649.1"/>
    <property type="molecule type" value="Genomic_DNA"/>
</dbReference>
<keyword evidence="18" id="KW-1185">Reference proteome</keyword>
<proteinExistence type="inferred from homology"/>
<dbReference type="OrthoDB" id="541052at2759"/>
<dbReference type="PANTHER" id="PTHR11183">
    <property type="entry name" value="GLYCOGENIN SUBFAMILY MEMBER"/>
    <property type="match status" value="1"/>
</dbReference>
<comment type="catalytic activity">
    <reaction evidence="12">
        <text>L-tyrosyl-[glycogenin] + UDP-alpha-D-glucose = alpha-D-glucosyl-L-tyrosyl-[glycogenin] + UDP + H(+)</text>
        <dbReference type="Rhea" id="RHEA:23360"/>
        <dbReference type="Rhea" id="RHEA-COMP:14604"/>
        <dbReference type="Rhea" id="RHEA-COMP:14605"/>
        <dbReference type="ChEBI" id="CHEBI:15378"/>
        <dbReference type="ChEBI" id="CHEBI:46858"/>
        <dbReference type="ChEBI" id="CHEBI:58223"/>
        <dbReference type="ChEBI" id="CHEBI:58885"/>
        <dbReference type="ChEBI" id="CHEBI:140573"/>
        <dbReference type="EC" id="2.4.1.186"/>
    </reaction>
</comment>
<feature type="domain" description="Glycosyl transferase CAP10" evidence="16">
    <location>
        <begin position="306"/>
        <end position="585"/>
    </location>
</feature>
<dbReference type="STRING" id="1073090.A0A1L9SK84"/>
<dbReference type="GO" id="GO:0046872">
    <property type="term" value="F:metal ion binding"/>
    <property type="evidence" value="ECO:0007669"/>
    <property type="project" value="UniProtKB-KW"/>
</dbReference>
<dbReference type="RefSeq" id="XP_022582159.1">
    <property type="nucleotide sequence ID" value="XM_022725704.1"/>
</dbReference>
<evidence type="ECO:0000256" key="5">
    <source>
        <dbReference type="ARBA" id="ARBA00022723"/>
    </source>
</evidence>
<comment type="function">
    <text evidence="13">Self-glucosylating initiator of glycogen synthesis. It catalyzes the formation of a short alpha (1,4)-glucosyl chain covalently attached via a glucose 1-O-tyrosyl linkage to internal tyrosine residues and these chains act as primers for the elongation reaction catalyzed by glycogen synthase.</text>
</comment>
<dbReference type="SUPFAM" id="SSF53448">
    <property type="entry name" value="Nucleotide-diphospho-sugar transferases"/>
    <property type="match status" value="1"/>
</dbReference>
<evidence type="ECO:0000256" key="2">
    <source>
        <dbReference type="ARBA" id="ARBA00004496"/>
    </source>
</evidence>
<dbReference type="Gene3D" id="3.90.550.10">
    <property type="entry name" value="Spore Coat Polysaccharide Biosynthesis Protein SpsA, Chain A"/>
    <property type="match status" value="1"/>
</dbReference>
<dbReference type="CDD" id="cd02537">
    <property type="entry name" value="GT8_Glycogenin"/>
    <property type="match status" value="1"/>
</dbReference>
<feature type="region of interest" description="Disordered" evidence="14">
    <location>
        <begin position="1265"/>
        <end position="1358"/>
    </location>
</feature>
<evidence type="ECO:0000259" key="16">
    <source>
        <dbReference type="SMART" id="SM00672"/>
    </source>
</evidence>
<organism evidence="17 18">
    <name type="scientific">Penicilliopsis zonata CBS 506.65</name>
    <dbReference type="NCBI Taxonomy" id="1073090"/>
    <lineage>
        <taxon>Eukaryota</taxon>
        <taxon>Fungi</taxon>
        <taxon>Dikarya</taxon>
        <taxon>Ascomycota</taxon>
        <taxon>Pezizomycotina</taxon>
        <taxon>Eurotiomycetes</taxon>
        <taxon>Eurotiomycetidae</taxon>
        <taxon>Eurotiales</taxon>
        <taxon>Aspergillaceae</taxon>
        <taxon>Penicilliopsis</taxon>
    </lineage>
</organism>
<feature type="region of interest" description="Disordered" evidence="14">
    <location>
        <begin position="280"/>
        <end position="300"/>
    </location>
</feature>
<sequence>MRPQRLAVLLVIAILAGLSIVLLRRQNEQEEPPEELLAGLQPPSSSFNDAPPVGANTPSSSLSSGLDRQHPISKLIRNAGREFDALRAGQSRTLADAVKEYRRRYQMHPPPHFDKWFEFAQKRGVKLIDEYDTIYHALLPFWALEPRIIRERAREAIGFDNAMIGLLVRDGKVTFVDGGGDGRLWQREATAGMMEKFVEFLPDMDLVFNTHDEPRVIVPSDDLGRLVRKAQEQAIPAAAANTAPTKKWSARPSDMNRGDRIDEVRTTRFNRFAHQPTWTNSRASCPADSPARSLDENTPDQTDVFAYGDLGFLYNTTAYSDICFSPSLQRTFGFFDRPNAFDVVHDLFPVFSQSKISSFQDILYPSPWYWADKVPYDEEKDVSWEEKGEKMYWRGSTTGGFSRSGGWRRQHRQLLVQHINAPGSVNILAKNGEGYWETKEVRRRDYGNYFDVKFTFIGQCDPDDCAAQEEFFEVVEPAGQQDAWAYKHLVDIDGNAFSGRYYAFLLSNSLVYKVAIFREWHDEWLKPWVHFVPLSLGGSEHVEAIRYFALEDEARDRFWNLSKTPNGLAHRFLTLRNGVKLHYLASEVAGPTTENKPLVIFIHGFPDSCALWRYVLDSSSSSSLRDAAVLIALDLPGYGGSDSLDRYSATNVLESVTEFVLSVRAMYGIDSDEADVLVHRKRRTIIVAHDWGCVISMRLAAEAPQLADRFILTNGPLPSLVKSNATRLLSSSSKMLKTSWRSPIQSSATLRKALSTIKPILRQSLLSGYMFAFHLPMPLVRYLGVGGNYSLLRGSHKLSYGGRDITIQEAAESMAGTLGPSVEEAKTETAGGETYPDSVRKERALANFEHMTRYYREGAAIGRWRKSLETITGLHAIGDGHEMRRTSSGAGVFDDGPEGVLKANTTILWGRHDKFLEPQLCLDGIADYLVPGSHLVLLPRSGHFTPIERESQVALAKAVEWAVKGEQEDIGATVYDDVISVQPIVNGTPANLWLMNRPDLISTFTKVEIWRQTQFRRIVYIDSDVVALRAPDELFALDVDFAAAPDVGWPDCFNSGVMVLRPNLQDYYALRALADRGISFDGADQGLLNMHFTNWHRLSFTYNCTPSANYQYIPAYKHFQATISLIHFIGAQKPWNQPRQVLPNESPYNQLLGRWWSIYDRHYRAVPDERLAQGDHASVYSLSSQPTSHMVSYHHGSGVKTVSGAHEYQSSVPQRPVSQSTEDRVVHMDVGGQTVHAVSQHSSVLDQTWLPIRNVVAQYVHASEHVTPTDGPNPRPHHHQAPPSHHTENHGAPPSFNAPSVHLDLSGPDSTNLSGSVPHTQEPPPHPASSPAAESPCFEPPKTEWDASREPPPLHSKPEGIALEKQTYTMSEDIQLFQPPPSYPEAPKNMYYNVPVEKPEPQRISQLFPWENRAPKATRVFLDDVKAYDSSSSSIVDSNNPAKGPVESRQTLATELASGIYDAGLSEAGLSESWQTYSRMNAWDEVPEIQRYIQSVQQARKGHVQVISSSSSAAGAEGTTGLGIRVTDFPDETERPSLPVTPAPRRRSSAWDGVDEQEEDQQQYQRQHLPAAQGVPNQADWVGFTVDNPLARLEELQRRLQKLQAVDR</sequence>
<name>A0A1L9SK84_9EURO</name>
<comment type="catalytic activity">
    <reaction evidence="11">
        <text>[1,4-alpha-D-glucosyl](n)-L-tyrosyl-[glycogenin] + UDP-alpha-D-glucose = [1,4-alpha-D-glucosyl](n+1)-L-tyrosyl-[glycogenin] + UDP + H(+)</text>
        <dbReference type="Rhea" id="RHEA:56560"/>
        <dbReference type="Rhea" id="RHEA-COMP:14606"/>
        <dbReference type="Rhea" id="RHEA-COMP:14607"/>
        <dbReference type="ChEBI" id="CHEBI:15378"/>
        <dbReference type="ChEBI" id="CHEBI:58223"/>
        <dbReference type="ChEBI" id="CHEBI:58885"/>
        <dbReference type="ChEBI" id="CHEBI:140574"/>
        <dbReference type="EC" id="2.4.1.186"/>
    </reaction>
</comment>
<dbReference type="SUPFAM" id="SSF53474">
    <property type="entry name" value="alpha/beta-Hydrolases"/>
    <property type="match status" value="1"/>
</dbReference>
<dbReference type="InterPro" id="IPR050587">
    <property type="entry name" value="GNT1/Glycosyltrans_8"/>
</dbReference>
<dbReference type="Pfam" id="PF12697">
    <property type="entry name" value="Abhydrolase_6"/>
    <property type="match status" value="1"/>
</dbReference>
<evidence type="ECO:0000256" key="7">
    <source>
        <dbReference type="ARBA" id="ARBA00023180"/>
    </source>
</evidence>
<feature type="region of interest" description="Disordered" evidence="14">
    <location>
        <begin position="1510"/>
        <end position="1578"/>
    </location>
</feature>
<feature type="compositionally biased region" description="Polar residues" evidence="14">
    <location>
        <begin position="56"/>
        <end position="66"/>
    </location>
</feature>
<dbReference type="GO" id="GO:0008466">
    <property type="term" value="F:glycogenin glucosyltransferase activity"/>
    <property type="evidence" value="ECO:0007669"/>
    <property type="project" value="UniProtKB-EC"/>
</dbReference>
<dbReference type="Pfam" id="PF01501">
    <property type="entry name" value="Glyco_transf_8"/>
    <property type="match status" value="1"/>
</dbReference>
<dbReference type="Gene3D" id="3.40.50.1820">
    <property type="entry name" value="alpha/beta hydrolase"/>
    <property type="match status" value="1"/>
</dbReference>
<evidence type="ECO:0000256" key="3">
    <source>
        <dbReference type="ARBA" id="ARBA00022490"/>
    </source>
</evidence>
<dbReference type="GeneID" id="34612169"/>
<reference evidence="18" key="1">
    <citation type="journal article" date="2017" name="Genome Biol.">
        <title>Comparative genomics reveals high biological diversity and specific adaptations in the industrially and medically important fungal genus Aspergillus.</title>
        <authorList>
            <person name="de Vries R.P."/>
            <person name="Riley R."/>
            <person name="Wiebenga A."/>
            <person name="Aguilar-Osorio G."/>
            <person name="Amillis S."/>
            <person name="Uchima C.A."/>
            <person name="Anderluh G."/>
            <person name="Asadollahi M."/>
            <person name="Askin M."/>
            <person name="Barry K."/>
            <person name="Battaglia E."/>
            <person name="Bayram O."/>
            <person name="Benocci T."/>
            <person name="Braus-Stromeyer S.A."/>
            <person name="Caldana C."/>
            <person name="Canovas D."/>
            <person name="Cerqueira G.C."/>
            <person name="Chen F."/>
            <person name="Chen W."/>
            <person name="Choi C."/>
            <person name="Clum A."/>
            <person name="Dos Santos R.A."/>
            <person name="Damasio A.R."/>
            <person name="Diallinas G."/>
            <person name="Emri T."/>
            <person name="Fekete E."/>
            <person name="Flipphi M."/>
            <person name="Freyberg S."/>
            <person name="Gallo A."/>
            <person name="Gournas C."/>
            <person name="Habgood R."/>
            <person name="Hainaut M."/>
            <person name="Harispe M.L."/>
            <person name="Henrissat B."/>
            <person name="Hilden K.S."/>
            <person name="Hope R."/>
            <person name="Hossain A."/>
            <person name="Karabika E."/>
            <person name="Karaffa L."/>
            <person name="Karanyi Z."/>
            <person name="Krasevec N."/>
            <person name="Kuo A."/>
            <person name="Kusch H."/>
            <person name="LaButti K."/>
            <person name="Lagendijk E.L."/>
            <person name="Lapidus A."/>
            <person name="Levasseur A."/>
            <person name="Lindquist E."/>
            <person name="Lipzen A."/>
            <person name="Logrieco A.F."/>
            <person name="MacCabe A."/>
            <person name="Maekelae M.R."/>
            <person name="Malavazi I."/>
            <person name="Melin P."/>
            <person name="Meyer V."/>
            <person name="Mielnichuk N."/>
            <person name="Miskei M."/>
            <person name="Molnar A.P."/>
            <person name="Mule G."/>
            <person name="Ngan C.Y."/>
            <person name="Orejas M."/>
            <person name="Orosz E."/>
            <person name="Ouedraogo J.P."/>
            <person name="Overkamp K.M."/>
            <person name="Park H.-S."/>
            <person name="Perrone G."/>
            <person name="Piumi F."/>
            <person name="Punt P.J."/>
            <person name="Ram A.F."/>
            <person name="Ramon A."/>
            <person name="Rauscher S."/>
            <person name="Record E."/>
            <person name="Riano-Pachon D.M."/>
            <person name="Robert V."/>
            <person name="Roehrig J."/>
            <person name="Ruller R."/>
            <person name="Salamov A."/>
            <person name="Salih N.S."/>
            <person name="Samson R.A."/>
            <person name="Sandor E."/>
            <person name="Sanguinetti M."/>
            <person name="Schuetze T."/>
            <person name="Sepcic K."/>
            <person name="Shelest E."/>
            <person name="Sherlock G."/>
            <person name="Sophianopoulou V."/>
            <person name="Squina F.M."/>
            <person name="Sun H."/>
            <person name="Susca A."/>
            <person name="Todd R.B."/>
            <person name="Tsang A."/>
            <person name="Unkles S.E."/>
            <person name="van de Wiele N."/>
            <person name="van Rossen-Uffink D."/>
            <person name="Oliveira J.V."/>
            <person name="Vesth T.C."/>
            <person name="Visser J."/>
            <person name="Yu J.-H."/>
            <person name="Zhou M."/>
            <person name="Andersen M.R."/>
            <person name="Archer D.B."/>
            <person name="Baker S.E."/>
            <person name="Benoit I."/>
            <person name="Brakhage A.A."/>
            <person name="Braus G.H."/>
            <person name="Fischer R."/>
            <person name="Frisvad J.C."/>
            <person name="Goldman G.H."/>
            <person name="Houbraken J."/>
            <person name="Oakley B."/>
            <person name="Pocsi I."/>
            <person name="Scazzocchio C."/>
            <person name="Seiboth B."/>
            <person name="vanKuyk P.A."/>
            <person name="Wortman J."/>
            <person name="Dyer P.S."/>
            <person name="Grigoriev I.V."/>
        </authorList>
    </citation>
    <scope>NUCLEOTIDE SEQUENCE [LARGE SCALE GENOMIC DNA]</scope>
    <source>
        <strain evidence="18">CBS 506.65</strain>
    </source>
</reference>
<evidence type="ECO:0000256" key="13">
    <source>
        <dbReference type="ARBA" id="ARBA00057883"/>
    </source>
</evidence>
<dbReference type="SMART" id="SM00672">
    <property type="entry name" value="CAP10"/>
    <property type="match status" value="1"/>
</dbReference>
<keyword evidence="8" id="KW-0464">Manganese</keyword>
<dbReference type="EC" id="2.4.1.186" evidence="10"/>
<keyword evidence="7" id="KW-0325">Glycoprotein</keyword>
<evidence type="ECO:0000256" key="10">
    <source>
        <dbReference type="ARBA" id="ARBA00038934"/>
    </source>
</evidence>
<feature type="chain" id="PRO_5012499345" description="glycogenin glucosyltransferase" evidence="15">
    <location>
        <begin position="20"/>
        <end position="1608"/>
    </location>
</feature>
<dbReference type="VEuPathDB" id="FungiDB:ASPZODRAFT_151119"/>
<evidence type="ECO:0000256" key="15">
    <source>
        <dbReference type="SAM" id="SignalP"/>
    </source>
</evidence>
<comment type="similarity">
    <text evidence="9">Belongs to the glycosyltransferase 8 family. Glycogenin subfamily.</text>
</comment>
<evidence type="ECO:0000256" key="8">
    <source>
        <dbReference type="ARBA" id="ARBA00023211"/>
    </source>
</evidence>
<accession>A0A1L9SK84</accession>
<comment type="subcellular location">
    <subcellularLocation>
        <location evidence="2">Cytoplasm</location>
    </subcellularLocation>
</comment>